<name>A0A4D9DQJ4_9SAUR</name>
<protein>
    <submittedName>
        <fullName evidence="2">Mucolipin-1</fullName>
    </submittedName>
</protein>
<gene>
    <name evidence="2" type="ORF">DR999_PMT20975</name>
</gene>
<dbReference type="AlphaFoldDB" id="A0A4D9DQJ4"/>
<proteinExistence type="predicted"/>
<reference evidence="2 3" key="1">
    <citation type="submission" date="2019-04" db="EMBL/GenBank/DDBJ databases">
        <title>Draft genome of the big-headed turtle Platysternon megacephalum.</title>
        <authorList>
            <person name="Gong S."/>
        </authorList>
    </citation>
    <scope>NUCLEOTIDE SEQUENCE [LARGE SCALE GENOMIC DNA]</scope>
    <source>
        <strain evidence="2">DO16091913</strain>
        <tissue evidence="2">Muscle</tissue>
    </source>
</reference>
<sequence length="194" mass="20386">MHRVALRRVLGTLPRMRARWPSSTGGSPIGWLTSPSSCTGGKGIQRVGRESPLQGAHPTVESQNSVPELPSSRHGEGSAGLCRAQAASGRAGRSLESRGGWTLQFPVESPGIGAAVPVPAWEARGQGQRPLVRSQPTAPQCQQGLSAGQGCRHPALLGQLQRGREVVAAGSLLRDGQERGLAHPLCTLLLPPLW</sequence>
<keyword evidence="3" id="KW-1185">Reference proteome</keyword>
<accession>A0A4D9DQJ4</accession>
<feature type="region of interest" description="Disordered" evidence="1">
    <location>
        <begin position="19"/>
        <end position="85"/>
    </location>
</feature>
<evidence type="ECO:0000256" key="1">
    <source>
        <dbReference type="SAM" id="MobiDB-lite"/>
    </source>
</evidence>
<dbReference type="Proteomes" id="UP000297703">
    <property type="component" value="Unassembled WGS sequence"/>
</dbReference>
<evidence type="ECO:0000313" key="3">
    <source>
        <dbReference type="Proteomes" id="UP000297703"/>
    </source>
</evidence>
<organism evidence="2 3">
    <name type="scientific">Platysternon megacephalum</name>
    <name type="common">big-headed turtle</name>
    <dbReference type="NCBI Taxonomy" id="55544"/>
    <lineage>
        <taxon>Eukaryota</taxon>
        <taxon>Metazoa</taxon>
        <taxon>Chordata</taxon>
        <taxon>Craniata</taxon>
        <taxon>Vertebrata</taxon>
        <taxon>Euteleostomi</taxon>
        <taxon>Archelosauria</taxon>
        <taxon>Testudinata</taxon>
        <taxon>Testudines</taxon>
        <taxon>Cryptodira</taxon>
        <taxon>Durocryptodira</taxon>
        <taxon>Testudinoidea</taxon>
        <taxon>Platysternidae</taxon>
        <taxon>Platysternon</taxon>
    </lineage>
</organism>
<evidence type="ECO:0000313" key="2">
    <source>
        <dbReference type="EMBL" id="TFJ97203.1"/>
    </source>
</evidence>
<dbReference type="EMBL" id="QXTE01000520">
    <property type="protein sequence ID" value="TFJ97203.1"/>
    <property type="molecule type" value="Genomic_DNA"/>
</dbReference>
<comment type="caution">
    <text evidence="2">The sequence shown here is derived from an EMBL/GenBank/DDBJ whole genome shotgun (WGS) entry which is preliminary data.</text>
</comment>
<reference evidence="2 3" key="2">
    <citation type="submission" date="2019-04" db="EMBL/GenBank/DDBJ databases">
        <title>The genome sequence of big-headed turtle.</title>
        <authorList>
            <person name="Gong S."/>
        </authorList>
    </citation>
    <scope>NUCLEOTIDE SEQUENCE [LARGE SCALE GENOMIC DNA]</scope>
    <source>
        <strain evidence="2">DO16091913</strain>
        <tissue evidence="2">Muscle</tissue>
    </source>
</reference>